<dbReference type="InterPro" id="IPR001806">
    <property type="entry name" value="Small_GTPase"/>
</dbReference>
<evidence type="ECO:0000313" key="3">
    <source>
        <dbReference type="Proteomes" id="UP000008983"/>
    </source>
</evidence>
<evidence type="ECO:0000313" key="2">
    <source>
        <dbReference type="EMBL" id="EGR32340.1"/>
    </source>
</evidence>
<protein>
    <submittedName>
        <fullName evidence="2">Ras oncogene family protein, putative</fullName>
    </submittedName>
</protein>
<accession>G0QR13</accession>
<dbReference type="OMA" id="HEYQENT"/>
<dbReference type="RefSeq" id="XP_004035826.1">
    <property type="nucleotide sequence ID" value="XM_004035778.1"/>
</dbReference>
<sequence length="65" mass="7508">MYAGQQSFRQIVKSFYKNAIAVLVVYDITDVNSFQLLQNWIDEIKCNSHQDIIIGIIGNKLDMNE</sequence>
<dbReference type="PROSITE" id="PS51419">
    <property type="entry name" value="RAB"/>
    <property type="match status" value="1"/>
</dbReference>
<dbReference type="Gene3D" id="3.40.50.300">
    <property type="entry name" value="P-loop containing nucleotide triphosphate hydrolases"/>
    <property type="match status" value="1"/>
</dbReference>
<dbReference type="PANTHER" id="PTHR47978">
    <property type="match status" value="1"/>
</dbReference>
<dbReference type="OrthoDB" id="63533at2759"/>
<dbReference type="STRING" id="857967.G0QR13"/>
<dbReference type="eggNOG" id="KOG0094">
    <property type="taxonomic scope" value="Eukaryota"/>
</dbReference>
<dbReference type="InParanoid" id="G0QR13"/>
<feature type="non-terminal residue" evidence="2">
    <location>
        <position position="65"/>
    </location>
</feature>
<name>G0QR13_ICHMU</name>
<dbReference type="EMBL" id="GL983709">
    <property type="protein sequence ID" value="EGR32340.1"/>
    <property type="molecule type" value="Genomic_DNA"/>
</dbReference>
<dbReference type="AlphaFoldDB" id="G0QR13"/>
<evidence type="ECO:0000256" key="1">
    <source>
        <dbReference type="ARBA" id="ARBA00022741"/>
    </source>
</evidence>
<gene>
    <name evidence="2" type="ORF">IMG5_087140</name>
</gene>
<dbReference type="GO" id="GO:0003924">
    <property type="term" value="F:GTPase activity"/>
    <property type="evidence" value="ECO:0007669"/>
    <property type="project" value="InterPro"/>
</dbReference>
<proteinExistence type="predicted"/>
<dbReference type="SUPFAM" id="SSF52540">
    <property type="entry name" value="P-loop containing nucleoside triphosphate hydrolases"/>
    <property type="match status" value="1"/>
</dbReference>
<dbReference type="Proteomes" id="UP000008983">
    <property type="component" value="Unassembled WGS sequence"/>
</dbReference>
<dbReference type="GeneID" id="14908502"/>
<keyword evidence="1" id="KW-0547">Nucleotide-binding</keyword>
<dbReference type="GO" id="GO:0005525">
    <property type="term" value="F:GTP binding"/>
    <property type="evidence" value="ECO:0007669"/>
    <property type="project" value="InterPro"/>
</dbReference>
<dbReference type="InterPro" id="IPR027417">
    <property type="entry name" value="P-loop_NTPase"/>
</dbReference>
<keyword evidence="3" id="KW-1185">Reference proteome</keyword>
<dbReference type="Pfam" id="PF00071">
    <property type="entry name" value="Ras"/>
    <property type="match status" value="1"/>
</dbReference>
<organism evidence="2 3">
    <name type="scientific">Ichthyophthirius multifiliis</name>
    <name type="common">White spot disease agent</name>
    <name type="synonym">Ich</name>
    <dbReference type="NCBI Taxonomy" id="5932"/>
    <lineage>
        <taxon>Eukaryota</taxon>
        <taxon>Sar</taxon>
        <taxon>Alveolata</taxon>
        <taxon>Ciliophora</taxon>
        <taxon>Intramacronucleata</taxon>
        <taxon>Oligohymenophorea</taxon>
        <taxon>Hymenostomatida</taxon>
        <taxon>Ophryoglenina</taxon>
        <taxon>Ichthyophthirius</taxon>
    </lineage>
</organism>
<reference evidence="2 3" key="1">
    <citation type="submission" date="2011-07" db="EMBL/GenBank/DDBJ databases">
        <authorList>
            <person name="Coyne R."/>
            <person name="Brami D."/>
            <person name="Johnson J."/>
            <person name="Hostetler J."/>
            <person name="Hannick L."/>
            <person name="Clark T."/>
            <person name="Cassidy-Hanley D."/>
            <person name="Inman J."/>
        </authorList>
    </citation>
    <scope>NUCLEOTIDE SEQUENCE [LARGE SCALE GENOMIC DNA]</scope>
    <source>
        <strain evidence="2 3">G5</strain>
    </source>
</reference>